<accession>A0ABR7IR91</accession>
<dbReference type="EMBL" id="JACOQK010000001">
    <property type="protein sequence ID" value="MBC5787642.1"/>
    <property type="molecule type" value="Genomic_DNA"/>
</dbReference>
<dbReference type="NCBIfam" id="NF001095">
    <property type="entry name" value="PRK00124.1"/>
    <property type="match status" value="1"/>
</dbReference>
<evidence type="ECO:0000313" key="4">
    <source>
        <dbReference type="Proteomes" id="UP000649151"/>
    </source>
</evidence>
<dbReference type="PANTHER" id="PTHR35146:SF1">
    <property type="entry name" value="UPF0178 PROTEIN YAII"/>
    <property type="match status" value="1"/>
</dbReference>
<dbReference type="InterPro" id="IPR003791">
    <property type="entry name" value="UPF0178"/>
</dbReference>
<dbReference type="HAMAP" id="MF_00489">
    <property type="entry name" value="UPF0178"/>
    <property type="match status" value="1"/>
</dbReference>
<gene>
    <name evidence="3" type="ORF">H8Z77_06370</name>
</gene>
<reference evidence="3 4" key="1">
    <citation type="submission" date="2020-08" db="EMBL/GenBank/DDBJ databases">
        <title>Genome public.</title>
        <authorList>
            <person name="Liu C."/>
            <person name="Sun Q."/>
        </authorList>
    </citation>
    <scope>NUCLEOTIDE SEQUENCE [LARGE SCALE GENOMIC DNA]</scope>
    <source>
        <strain evidence="3 4">NSJ-27</strain>
    </source>
</reference>
<evidence type="ECO:0000256" key="2">
    <source>
        <dbReference type="HAMAP-Rule" id="MF_00489"/>
    </source>
</evidence>
<evidence type="ECO:0000313" key="3">
    <source>
        <dbReference type="EMBL" id="MBC5787642.1"/>
    </source>
</evidence>
<keyword evidence="4" id="KW-1185">Reference proteome</keyword>
<dbReference type="Proteomes" id="UP000649151">
    <property type="component" value="Unassembled WGS sequence"/>
</dbReference>
<name>A0ABR7IR91_9CLOT</name>
<dbReference type="Pfam" id="PF02639">
    <property type="entry name" value="DUF188"/>
    <property type="match status" value="1"/>
</dbReference>
<dbReference type="RefSeq" id="WP_069986765.1">
    <property type="nucleotide sequence ID" value="NZ_JACOQK010000001.1"/>
</dbReference>
<evidence type="ECO:0000256" key="1">
    <source>
        <dbReference type="ARBA" id="ARBA00008522"/>
    </source>
</evidence>
<proteinExistence type="inferred from homology"/>
<protein>
    <recommendedName>
        <fullName evidence="2">UPF0178 protein H8Z77_06370</fullName>
    </recommendedName>
</protein>
<sequence length="148" mass="16866">MVTIWVDADGCPVVNQTIQIASKYQLDVWLVCDTSHEYHREGARTLVVSKGRDSADFVLVNRICKNDIVITQDYGLAAMCLAKQAVVINQDGMRYNEFNIDSLLLARHTARKIRNSGGRLKGPSKRTEQQNKIFQRELEQLVINQFEI</sequence>
<comment type="similarity">
    <text evidence="1 2">Belongs to the UPF0178 family.</text>
</comment>
<organism evidence="3 4">
    <name type="scientific">Clostridium facile</name>
    <dbReference type="NCBI Taxonomy" id="2763035"/>
    <lineage>
        <taxon>Bacteria</taxon>
        <taxon>Bacillati</taxon>
        <taxon>Bacillota</taxon>
        <taxon>Clostridia</taxon>
        <taxon>Eubacteriales</taxon>
        <taxon>Clostridiaceae</taxon>
        <taxon>Clostridium</taxon>
    </lineage>
</organism>
<comment type="caution">
    <text evidence="3">The sequence shown here is derived from an EMBL/GenBank/DDBJ whole genome shotgun (WGS) entry which is preliminary data.</text>
</comment>
<dbReference type="PANTHER" id="PTHR35146">
    <property type="entry name" value="UPF0178 PROTEIN YAII"/>
    <property type="match status" value="1"/>
</dbReference>